<reference evidence="3" key="1">
    <citation type="submission" date="2019-09" db="EMBL/GenBank/DDBJ databases">
        <title>Draft genome information of white flower Hibiscus syriacus.</title>
        <authorList>
            <person name="Kim Y.-M."/>
        </authorList>
    </citation>
    <scope>NUCLEOTIDE SEQUENCE [LARGE SCALE GENOMIC DNA]</scope>
    <source>
        <strain evidence="3">YM2019G1</strain>
    </source>
</reference>
<organism evidence="3 4">
    <name type="scientific">Hibiscus syriacus</name>
    <name type="common">Rose of Sharon</name>
    <dbReference type="NCBI Taxonomy" id="106335"/>
    <lineage>
        <taxon>Eukaryota</taxon>
        <taxon>Viridiplantae</taxon>
        <taxon>Streptophyta</taxon>
        <taxon>Embryophyta</taxon>
        <taxon>Tracheophyta</taxon>
        <taxon>Spermatophyta</taxon>
        <taxon>Magnoliopsida</taxon>
        <taxon>eudicotyledons</taxon>
        <taxon>Gunneridae</taxon>
        <taxon>Pentapetalae</taxon>
        <taxon>rosids</taxon>
        <taxon>malvids</taxon>
        <taxon>Malvales</taxon>
        <taxon>Malvaceae</taxon>
        <taxon>Malvoideae</taxon>
        <taxon>Hibiscus</taxon>
    </lineage>
</organism>
<keyword evidence="1" id="KW-0677">Repeat</keyword>
<dbReference type="Pfam" id="PF13041">
    <property type="entry name" value="PPR_2"/>
    <property type="match status" value="2"/>
</dbReference>
<dbReference type="PROSITE" id="PS51375">
    <property type="entry name" value="PPR"/>
    <property type="match status" value="3"/>
</dbReference>
<gene>
    <name evidence="3" type="ORF">F3Y22_tig00110383pilonHSYRG00271</name>
</gene>
<dbReference type="InterPro" id="IPR002885">
    <property type="entry name" value="PPR_rpt"/>
</dbReference>
<dbReference type="EMBL" id="VEPZ02000963">
    <property type="protein sequence ID" value="KAE8707579.1"/>
    <property type="molecule type" value="Genomic_DNA"/>
</dbReference>
<dbReference type="GO" id="GO:0009451">
    <property type="term" value="P:RNA modification"/>
    <property type="evidence" value="ECO:0007669"/>
    <property type="project" value="InterPro"/>
</dbReference>
<dbReference type="GO" id="GO:0003723">
    <property type="term" value="F:RNA binding"/>
    <property type="evidence" value="ECO:0007669"/>
    <property type="project" value="InterPro"/>
</dbReference>
<feature type="repeat" description="PPR" evidence="2">
    <location>
        <begin position="155"/>
        <end position="190"/>
    </location>
</feature>
<keyword evidence="4" id="KW-1185">Reference proteome</keyword>
<dbReference type="InterPro" id="IPR046960">
    <property type="entry name" value="PPR_At4g14850-like_plant"/>
</dbReference>
<protein>
    <recommendedName>
        <fullName evidence="5">Pentatricopeptide repeat-containing protein</fullName>
    </recommendedName>
</protein>
<dbReference type="Gene3D" id="1.25.40.10">
    <property type="entry name" value="Tetratricopeptide repeat domain"/>
    <property type="match status" value="3"/>
</dbReference>
<dbReference type="PANTHER" id="PTHR47926">
    <property type="entry name" value="PENTATRICOPEPTIDE REPEAT-CONTAINING PROTEIN"/>
    <property type="match status" value="1"/>
</dbReference>
<dbReference type="Proteomes" id="UP000436088">
    <property type="component" value="Unassembled WGS sequence"/>
</dbReference>
<name>A0A6A3AXS3_HIBSY</name>
<dbReference type="AlphaFoldDB" id="A0A6A3AXS3"/>
<evidence type="ECO:0000313" key="4">
    <source>
        <dbReference type="Proteomes" id="UP000436088"/>
    </source>
</evidence>
<dbReference type="PANTHER" id="PTHR47926:SF347">
    <property type="entry name" value="PENTATRICOPEPTIDE REPEAT-CONTAINING PROTEIN"/>
    <property type="match status" value="1"/>
</dbReference>
<evidence type="ECO:0008006" key="5">
    <source>
        <dbReference type="Google" id="ProtNLM"/>
    </source>
</evidence>
<feature type="repeat" description="PPR" evidence="2">
    <location>
        <begin position="257"/>
        <end position="291"/>
    </location>
</feature>
<sequence length="406" mass="45447">MGTSLIYREMQRYGVRPSDPSLFPPILKACLSPRSPYYGESMHSCLIKQGYESFASIGNSVVDFYMKSGDLKSALASIDRMQNRDSVSWNIIIYSPLNLACRNVGAYHEGLEIHGFVIRSGLSAIGSIQNSLLSMYGYVNKGSARILFDEMSDKDVISWSVMIEGYLQTEEADFALKLFRKMVSEDGIQPDGITAPSVLKACRRLKDIDMGKLVRVVVIERGDYGDSFIGNSLVDMYSKCNAVASAFQVYKEMSRKNNVSWNSMLSGFVLNEKYSEALSLFNLMGEKGIEVDEVTIVNFLHICKRFVFESLCKSVHCLIIRQGYKLNDLVINSLIDAYAKCNLVDLAWKLFDDLKGRDVVAWSTMIAGFTHCGNPDEAVRVFCEMSQTQEKLTVTTILNLLEGCSI</sequence>
<dbReference type="FunFam" id="1.25.40.10:FF:000344">
    <property type="entry name" value="Pentatricopeptide repeat-containing protein"/>
    <property type="match status" value="1"/>
</dbReference>
<comment type="caution">
    <text evidence="3">The sequence shown here is derived from an EMBL/GenBank/DDBJ whole genome shotgun (WGS) entry which is preliminary data.</text>
</comment>
<evidence type="ECO:0000256" key="2">
    <source>
        <dbReference type="PROSITE-ProRule" id="PRU00708"/>
    </source>
</evidence>
<evidence type="ECO:0000313" key="3">
    <source>
        <dbReference type="EMBL" id="KAE8707579.1"/>
    </source>
</evidence>
<dbReference type="Pfam" id="PF01535">
    <property type="entry name" value="PPR"/>
    <property type="match status" value="2"/>
</dbReference>
<dbReference type="NCBIfam" id="TIGR00756">
    <property type="entry name" value="PPR"/>
    <property type="match status" value="4"/>
</dbReference>
<dbReference type="InterPro" id="IPR011990">
    <property type="entry name" value="TPR-like_helical_dom_sf"/>
</dbReference>
<feature type="repeat" description="PPR" evidence="2">
    <location>
        <begin position="358"/>
        <end position="392"/>
    </location>
</feature>
<proteinExistence type="predicted"/>
<evidence type="ECO:0000256" key="1">
    <source>
        <dbReference type="ARBA" id="ARBA00022737"/>
    </source>
</evidence>
<accession>A0A6A3AXS3</accession>